<dbReference type="EMBL" id="JAMSHJ010000005">
    <property type="protein sequence ID" value="KAI5410512.1"/>
    <property type="molecule type" value="Genomic_DNA"/>
</dbReference>
<proteinExistence type="predicted"/>
<dbReference type="InterPro" id="IPR056647">
    <property type="entry name" value="DUF7745"/>
</dbReference>
<dbReference type="CDD" id="cd00303">
    <property type="entry name" value="retropepsin_like"/>
    <property type="match status" value="1"/>
</dbReference>
<dbReference type="PANTHER" id="PTHR48154">
    <property type="entry name" value="PROTEIN, PUTATIVE-RELATED"/>
    <property type="match status" value="1"/>
</dbReference>
<evidence type="ECO:0000256" key="1">
    <source>
        <dbReference type="SAM" id="Coils"/>
    </source>
</evidence>
<keyword evidence="1" id="KW-0175">Coiled coil</keyword>
<evidence type="ECO:0000313" key="4">
    <source>
        <dbReference type="Proteomes" id="UP001058974"/>
    </source>
</evidence>
<dbReference type="PANTHER" id="PTHR48154:SF1">
    <property type="entry name" value="PROTEIN, PUTATIVE-RELATED"/>
    <property type="match status" value="1"/>
</dbReference>
<feature type="domain" description="DUF7745" evidence="2">
    <location>
        <begin position="1"/>
        <end position="115"/>
    </location>
</feature>
<dbReference type="Proteomes" id="UP001058974">
    <property type="component" value="Chromosome 5"/>
</dbReference>
<gene>
    <name evidence="3" type="ORF">KIW84_055862</name>
</gene>
<comment type="caution">
    <text evidence="3">The sequence shown here is derived from an EMBL/GenBank/DDBJ whole genome shotgun (WGS) entry which is preliminary data.</text>
</comment>
<accession>A0A9D5AG85</accession>
<reference evidence="3 4" key="1">
    <citation type="journal article" date="2022" name="Nat. Genet.">
        <title>Improved pea reference genome and pan-genome highlight genomic features and evolutionary characteristics.</title>
        <authorList>
            <person name="Yang T."/>
            <person name="Liu R."/>
            <person name="Luo Y."/>
            <person name="Hu S."/>
            <person name="Wang D."/>
            <person name="Wang C."/>
            <person name="Pandey M.K."/>
            <person name="Ge S."/>
            <person name="Xu Q."/>
            <person name="Li N."/>
            <person name="Li G."/>
            <person name="Huang Y."/>
            <person name="Saxena R.K."/>
            <person name="Ji Y."/>
            <person name="Li M."/>
            <person name="Yan X."/>
            <person name="He Y."/>
            <person name="Liu Y."/>
            <person name="Wang X."/>
            <person name="Xiang C."/>
            <person name="Varshney R.K."/>
            <person name="Ding H."/>
            <person name="Gao S."/>
            <person name="Zong X."/>
        </authorList>
    </citation>
    <scope>NUCLEOTIDE SEQUENCE [LARGE SCALE GENOMIC DNA]</scope>
    <source>
        <strain evidence="3 4">cv. Zhongwan 6</strain>
    </source>
</reference>
<sequence length="1037" mass="117295">MCLTNDDIVWYDPSLRSLEIIDCCGEFSNVPLIGTQGGVNYNLAFARRQLGFPLRDKPNNTLLEGLFYQDGKDPQHLKHKIVHAWHNVHMKGRSELGPCSCVALEAYTLWVKKRALELKMPYACERPMSMVVAEPLTLPNQDVEELEDALAKMKQEKDKWEESFHALSRKHEDLQLESKDNDTLIELLEDRVTKRQREPEVSSSSSMPQSFVAWKKIVDHIVLEKTQMKASFETEIRRFEGTKLTHQYNTHANHSKIMEHLEQENRALKDEIARLTTMMESVLAAQSEFSPTSATPPPQRTVISEVATSTIPATAAHLAPNMHAGFPWGMPPNFVPEGFAPTFASMLASSLVMYMPPLVMHTLPRMEDTIYHFEPSEGPDVCEKMDEMKDQFLELCKELKTLRGKDMFGKSVTELFLVPNVKIPMKFKVSDFEKYKGNTCPPSHLVMYARKMSTQTDNDQLLFHYFQGSLIGATLRWYMGLDSASIRTLNDLGEAFVKQYKYNVDMAPDRDQLRSLSQKDKETFKEEMTKIFLKTLSSFYYERMIASAPSDFTEMVNMGMRLEEGVREGWLSKEEVSSNKRIVSIFGSQEPVATKKSTQILEPLPWWYKSELRWAFHQGAPGHDIDNCYPLMYKLQKLVKSGMVSFEDRAPNVKANPLPANGNSSVNMVDSCPREFKVFDVRFIRRSLVRMHKDIFLVSDCEHDHDGCAICNVNPRGCMVVKRDFQSSSNSVSNKSLSSLVIRLAGPVPYASDKVVQYQYNATMLENGQEVPLSTTNFVVSITDVIKVTRSGRVFGPVFPKNVEDISVSKKVDAPVVDSVSAPKFQSGGSSSLKPNDDDEVLRLTKKSEFNMLEHRFFIECDSKSTLSRLSYQGDPMRYSGVIVKAFDGSRKTVIGEVGLPVKIGPSDFQITFQVMDIYPTYSYLLGRPWIHEERSVTPTLHEKLKFVKSGKLVIVGGEKALLVSLLSSISYVEAEDEVGTPFQGLSITEERRVGAPMSSFKDAKKIVEDGQSDQWGQMVEVSDNKSMADLGSNKVH</sequence>
<feature type="coiled-coil region" evidence="1">
    <location>
        <begin position="143"/>
        <end position="177"/>
    </location>
</feature>
<dbReference type="Pfam" id="PF24924">
    <property type="entry name" value="DUF7745"/>
    <property type="match status" value="1"/>
</dbReference>
<dbReference type="AlphaFoldDB" id="A0A9D5AG85"/>
<evidence type="ECO:0000313" key="3">
    <source>
        <dbReference type="EMBL" id="KAI5410512.1"/>
    </source>
</evidence>
<name>A0A9D5AG85_PEA</name>
<protein>
    <recommendedName>
        <fullName evidence="2">DUF7745 domain-containing protein</fullName>
    </recommendedName>
</protein>
<dbReference type="Gramene" id="Psat05G0586200-T1">
    <property type="protein sequence ID" value="KAI5410512.1"/>
    <property type="gene ID" value="KIW84_055862"/>
</dbReference>
<organism evidence="3 4">
    <name type="scientific">Pisum sativum</name>
    <name type="common">Garden pea</name>
    <name type="synonym">Lathyrus oleraceus</name>
    <dbReference type="NCBI Taxonomy" id="3888"/>
    <lineage>
        <taxon>Eukaryota</taxon>
        <taxon>Viridiplantae</taxon>
        <taxon>Streptophyta</taxon>
        <taxon>Embryophyta</taxon>
        <taxon>Tracheophyta</taxon>
        <taxon>Spermatophyta</taxon>
        <taxon>Magnoliopsida</taxon>
        <taxon>eudicotyledons</taxon>
        <taxon>Gunneridae</taxon>
        <taxon>Pentapetalae</taxon>
        <taxon>rosids</taxon>
        <taxon>fabids</taxon>
        <taxon>Fabales</taxon>
        <taxon>Fabaceae</taxon>
        <taxon>Papilionoideae</taxon>
        <taxon>50 kb inversion clade</taxon>
        <taxon>NPAAA clade</taxon>
        <taxon>Hologalegina</taxon>
        <taxon>IRL clade</taxon>
        <taxon>Fabeae</taxon>
        <taxon>Lathyrus</taxon>
    </lineage>
</organism>
<feature type="coiled-coil region" evidence="1">
    <location>
        <begin position="251"/>
        <end position="278"/>
    </location>
</feature>
<evidence type="ECO:0000259" key="2">
    <source>
        <dbReference type="Pfam" id="PF24924"/>
    </source>
</evidence>
<keyword evidence="4" id="KW-1185">Reference proteome</keyword>